<gene>
    <name evidence="1" type="ORF">J8C06_08135</name>
</gene>
<dbReference type="SUPFAM" id="SSF48452">
    <property type="entry name" value="TPR-like"/>
    <property type="match status" value="1"/>
</dbReference>
<evidence type="ECO:0000313" key="1">
    <source>
        <dbReference type="EMBL" id="QUW02323.1"/>
    </source>
</evidence>
<dbReference type="Proteomes" id="UP000676506">
    <property type="component" value="Chromosome 1"/>
</dbReference>
<evidence type="ECO:0000313" key="2">
    <source>
        <dbReference type="Proteomes" id="UP000676506"/>
    </source>
</evidence>
<proteinExistence type="predicted"/>
<accession>A0ABX8B9K4</accession>
<keyword evidence="2" id="KW-1185">Reference proteome</keyword>
<evidence type="ECO:0008006" key="3">
    <source>
        <dbReference type="Google" id="ProtNLM"/>
    </source>
</evidence>
<name>A0ABX8B9K4_9BACT</name>
<dbReference type="InterPro" id="IPR011990">
    <property type="entry name" value="TPR-like_helical_dom_sf"/>
</dbReference>
<reference evidence="1 2" key="1">
    <citation type="submission" date="2021-03" db="EMBL/GenBank/DDBJ databases">
        <title>Genomic and phenotypic characterization of Chloracidobacterium isolates provides evidence for multiple species.</title>
        <authorList>
            <person name="Saini M.K."/>
            <person name="Costas A.M.G."/>
            <person name="Tank M."/>
            <person name="Bryant D.A."/>
        </authorList>
    </citation>
    <scope>NUCLEOTIDE SEQUENCE [LARGE SCALE GENOMIC DNA]</scope>
    <source>
        <strain evidence="1 2">BV2-C</strain>
    </source>
</reference>
<organism evidence="1 2">
    <name type="scientific">Chloracidobacterium validum</name>
    <dbReference type="NCBI Taxonomy" id="2821543"/>
    <lineage>
        <taxon>Bacteria</taxon>
        <taxon>Pseudomonadati</taxon>
        <taxon>Acidobacteriota</taxon>
        <taxon>Terriglobia</taxon>
        <taxon>Terriglobales</taxon>
        <taxon>Acidobacteriaceae</taxon>
        <taxon>Chloracidobacterium</taxon>
    </lineage>
</organism>
<protein>
    <recommendedName>
        <fullName evidence="3">Tetratricopeptide repeat protein</fullName>
    </recommendedName>
</protein>
<dbReference type="EMBL" id="CP072648">
    <property type="protein sequence ID" value="QUW02323.1"/>
    <property type="molecule type" value="Genomic_DNA"/>
</dbReference>
<sequence length="103" mass="11307">MTPRIESMNKMLAANPDNLMAHYGLANEYWKLSDYAAVIKHLTAYLAGSDDQGAGYRLLGQAYQRLGDFEAARAAWRQGQQAAERHGHPTMAAELGELIADLG</sequence>
<dbReference type="RefSeq" id="WP_211428213.1">
    <property type="nucleotide sequence ID" value="NZ_CP072648.1"/>
</dbReference>
<dbReference type="Gene3D" id="1.25.40.10">
    <property type="entry name" value="Tetratricopeptide repeat domain"/>
    <property type="match status" value="1"/>
</dbReference>